<dbReference type="eggNOG" id="KOG2891">
    <property type="taxonomic scope" value="Eukaryota"/>
</dbReference>
<dbReference type="CDD" id="cd12264">
    <property type="entry name" value="RRM_AKAP17A"/>
    <property type="match status" value="1"/>
</dbReference>
<dbReference type="InterPro" id="IPR056852">
    <property type="entry name" value="AK17A/B"/>
</dbReference>
<dbReference type="PANTHER" id="PTHR12484:SF4">
    <property type="entry name" value="A-KINASE ANCHOR PROTEIN 17A"/>
    <property type="match status" value="1"/>
</dbReference>
<feature type="compositionally biased region" description="Basic residues" evidence="2">
    <location>
        <begin position="694"/>
        <end position="704"/>
    </location>
</feature>
<sequence length="833" mass="96142">MINIQTIENVADCTPLYLPHSLYLKPLAKMQISVALPEKIKTGKSVSNLEIMDKLSAELKPDKFLVLKVSKSTVNYIRFEAELDERKRLRLAVDRLDGITLRLSGFSDAFRVRCTESKDEFPTRHDWDSYFRDARNMDEMKAGERPDTIHMTHLPIRWFCPRHSEHDDQVKPSESIFKRIFEKYGRVRAVDIPICDPYRKSMQSDISGMRTFSFEQDVLFEAYVQFEEYSSFVRAMDEFRSTKLVRKFVDKTQAININVNFDKQRHLSDSHIQRRDRMRKRCVAKAQAEDEEREREKKNLAEQAERERQKEEQLKLAELEKQREREEKRKEKHLKKIQERGQVENSQKIRLEERKLMIVERKLESIRILEQVFERIQLKQKEKSQRVKHDEAKDLQRKRLVEKYKTATEKLVCDQRKIVHEIKTNTPLMGLLKSKSTKSTGAGAGAAASSEDEDNSMSGRRKHKLNGNIADANANPATAAQAALNPFKAVTAALAAGAVPGTAAAYSAEAANEWMQSLSMFGYGMAPVFPGAALYRPAGPPPFAVSSNYRGYAPRPRGRGRGRGMRGSRIGYDGHSSSYYNPKHYDNGRYDDDEGNDGYYHKSSRGRNRSRSSSYSRSRSRSRGRRLICRSRRSHSRSRSRSRSNYRKSSYSSRSRRSHSRSHSRNRSKSPVQRKNRKLASTRRSRSSSSYSRSRSRSRTHSNSRRGGERRSRSRSARHNRSRSRSRSRSNSSKRVVLEADKLVASAEQIQRTIEQHTKDRMREEVREIKQTFRHQRKPDNHLAANDSQLEVDSRQGMLSSDGKASDANDNGDDERRGSSSSKRSSRRNSLAA</sequence>
<dbReference type="AlphaFoldDB" id="B4JGX7"/>
<feature type="region of interest" description="Disordered" evidence="2">
    <location>
        <begin position="433"/>
        <end position="462"/>
    </location>
</feature>
<organism evidence="4">
    <name type="scientific">Drosophila grimshawi</name>
    <name type="common">Hawaiian fruit fly</name>
    <name type="synonym">Idiomyia grimshawi</name>
    <dbReference type="NCBI Taxonomy" id="7222"/>
    <lineage>
        <taxon>Eukaryota</taxon>
        <taxon>Metazoa</taxon>
        <taxon>Ecdysozoa</taxon>
        <taxon>Arthropoda</taxon>
        <taxon>Hexapoda</taxon>
        <taxon>Insecta</taxon>
        <taxon>Pterygota</taxon>
        <taxon>Neoptera</taxon>
        <taxon>Endopterygota</taxon>
        <taxon>Diptera</taxon>
        <taxon>Brachycera</taxon>
        <taxon>Muscomorpha</taxon>
        <taxon>Ephydroidea</taxon>
        <taxon>Drosophilidae</taxon>
        <taxon>Drosophila</taxon>
        <taxon>Hawaiian Drosophila</taxon>
    </lineage>
</organism>
<evidence type="ECO:0000313" key="4">
    <source>
        <dbReference type="Proteomes" id="UP000001070"/>
    </source>
</evidence>
<gene>
    <name evidence="3" type="primary">Dgri\GH18117</name>
    <name evidence="3" type="ORF">Dgri_GH18117</name>
</gene>
<dbReference type="EMBL" id="CH916369">
    <property type="protein sequence ID" value="EDV93755.1"/>
    <property type="molecule type" value="Genomic_DNA"/>
</dbReference>
<keyword evidence="4" id="KW-1185">Reference proteome</keyword>
<name>B4JGX7_DROGR</name>
<dbReference type="KEGG" id="dgr:6563829"/>
<evidence type="ECO:0000256" key="2">
    <source>
        <dbReference type="SAM" id="MobiDB-lite"/>
    </source>
</evidence>
<dbReference type="PhylomeDB" id="B4JGX7"/>
<evidence type="ECO:0000313" key="3">
    <source>
        <dbReference type="EMBL" id="EDV93755.1"/>
    </source>
</evidence>
<feature type="compositionally biased region" description="Low complexity" evidence="2">
    <location>
        <begin position="819"/>
        <end position="833"/>
    </location>
</feature>
<dbReference type="Pfam" id="PF25015">
    <property type="entry name" value="RBD_AKAP-17A"/>
    <property type="match status" value="1"/>
</dbReference>
<feature type="compositionally biased region" description="Basic residues" evidence="2">
    <location>
        <begin position="654"/>
        <end position="686"/>
    </location>
</feature>
<feature type="compositionally biased region" description="Basic and acidic residues" evidence="2">
    <location>
        <begin position="294"/>
        <end position="329"/>
    </location>
</feature>
<dbReference type="FunCoup" id="B4JGX7">
    <property type="interactions" value="39"/>
</dbReference>
<protein>
    <submittedName>
        <fullName evidence="3">GH18117</fullName>
    </submittedName>
</protein>
<dbReference type="Proteomes" id="UP000001070">
    <property type="component" value="Unassembled WGS sequence"/>
</dbReference>
<dbReference type="OrthoDB" id="1918237at2759"/>
<proteinExistence type="predicted"/>
<feature type="compositionally biased region" description="Low complexity" evidence="2">
    <location>
        <begin position="433"/>
        <end position="449"/>
    </location>
</feature>
<keyword evidence="1" id="KW-0175">Coiled coil</keyword>
<dbReference type="OMA" id="HMNELKP"/>
<reference evidence="3 4" key="1">
    <citation type="journal article" date="2007" name="Nature">
        <title>Evolution of genes and genomes on the Drosophila phylogeny.</title>
        <authorList>
            <consortium name="Drosophila 12 Genomes Consortium"/>
            <person name="Clark A.G."/>
            <person name="Eisen M.B."/>
            <person name="Smith D.R."/>
            <person name="Bergman C.M."/>
            <person name="Oliver B."/>
            <person name="Markow T.A."/>
            <person name="Kaufman T.C."/>
            <person name="Kellis M."/>
            <person name="Gelbart W."/>
            <person name="Iyer V.N."/>
            <person name="Pollard D.A."/>
            <person name="Sackton T.B."/>
            <person name="Larracuente A.M."/>
            <person name="Singh N.D."/>
            <person name="Abad J.P."/>
            <person name="Abt D.N."/>
            <person name="Adryan B."/>
            <person name="Aguade M."/>
            <person name="Akashi H."/>
            <person name="Anderson W.W."/>
            <person name="Aquadro C.F."/>
            <person name="Ardell D.H."/>
            <person name="Arguello R."/>
            <person name="Artieri C.G."/>
            <person name="Barbash D.A."/>
            <person name="Barker D."/>
            <person name="Barsanti P."/>
            <person name="Batterham P."/>
            <person name="Batzoglou S."/>
            <person name="Begun D."/>
            <person name="Bhutkar A."/>
            <person name="Blanco E."/>
            <person name="Bosak S.A."/>
            <person name="Bradley R.K."/>
            <person name="Brand A.D."/>
            <person name="Brent M.R."/>
            <person name="Brooks A.N."/>
            <person name="Brown R.H."/>
            <person name="Butlin R.K."/>
            <person name="Caggese C."/>
            <person name="Calvi B.R."/>
            <person name="Bernardo de Carvalho A."/>
            <person name="Caspi A."/>
            <person name="Castrezana S."/>
            <person name="Celniker S.E."/>
            <person name="Chang J.L."/>
            <person name="Chapple C."/>
            <person name="Chatterji S."/>
            <person name="Chinwalla A."/>
            <person name="Civetta A."/>
            <person name="Clifton S.W."/>
            <person name="Comeron J.M."/>
            <person name="Costello J.C."/>
            <person name="Coyne J.A."/>
            <person name="Daub J."/>
            <person name="David R.G."/>
            <person name="Delcher A.L."/>
            <person name="Delehaunty K."/>
            <person name="Do C.B."/>
            <person name="Ebling H."/>
            <person name="Edwards K."/>
            <person name="Eickbush T."/>
            <person name="Evans J.D."/>
            <person name="Filipski A."/>
            <person name="Findeiss S."/>
            <person name="Freyhult E."/>
            <person name="Fulton L."/>
            <person name="Fulton R."/>
            <person name="Garcia A.C."/>
            <person name="Gardiner A."/>
            <person name="Garfield D.A."/>
            <person name="Garvin B.E."/>
            <person name="Gibson G."/>
            <person name="Gilbert D."/>
            <person name="Gnerre S."/>
            <person name="Godfrey J."/>
            <person name="Good R."/>
            <person name="Gotea V."/>
            <person name="Gravely B."/>
            <person name="Greenberg A.J."/>
            <person name="Griffiths-Jones S."/>
            <person name="Gross S."/>
            <person name="Guigo R."/>
            <person name="Gustafson E.A."/>
            <person name="Haerty W."/>
            <person name="Hahn M.W."/>
            <person name="Halligan D.L."/>
            <person name="Halpern A.L."/>
            <person name="Halter G.M."/>
            <person name="Han M.V."/>
            <person name="Heger A."/>
            <person name="Hillier L."/>
            <person name="Hinrichs A.S."/>
            <person name="Holmes I."/>
            <person name="Hoskins R.A."/>
            <person name="Hubisz M.J."/>
            <person name="Hultmark D."/>
            <person name="Huntley M.A."/>
            <person name="Jaffe D.B."/>
            <person name="Jagadeeshan S."/>
            <person name="Jeck W.R."/>
            <person name="Johnson J."/>
            <person name="Jones C.D."/>
            <person name="Jordan W.C."/>
            <person name="Karpen G.H."/>
            <person name="Kataoka E."/>
            <person name="Keightley P.D."/>
            <person name="Kheradpour P."/>
            <person name="Kirkness E.F."/>
            <person name="Koerich L.B."/>
            <person name="Kristiansen K."/>
            <person name="Kudrna D."/>
            <person name="Kulathinal R.J."/>
            <person name="Kumar S."/>
            <person name="Kwok R."/>
            <person name="Lander E."/>
            <person name="Langley C.H."/>
            <person name="Lapoint R."/>
            <person name="Lazzaro B.P."/>
            <person name="Lee S.J."/>
            <person name="Levesque L."/>
            <person name="Li R."/>
            <person name="Lin C.F."/>
            <person name="Lin M.F."/>
            <person name="Lindblad-Toh K."/>
            <person name="Llopart A."/>
            <person name="Long M."/>
            <person name="Low L."/>
            <person name="Lozovsky E."/>
            <person name="Lu J."/>
            <person name="Luo M."/>
            <person name="Machado C.A."/>
            <person name="Makalowski W."/>
            <person name="Marzo M."/>
            <person name="Matsuda M."/>
            <person name="Matzkin L."/>
            <person name="McAllister B."/>
            <person name="McBride C.S."/>
            <person name="McKernan B."/>
            <person name="McKernan K."/>
            <person name="Mendez-Lago M."/>
            <person name="Minx P."/>
            <person name="Mollenhauer M.U."/>
            <person name="Montooth K."/>
            <person name="Mount S.M."/>
            <person name="Mu X."/>
            <person name="Myers E."/>
            <person name="Negre B."/>
            <person name="Newfeld S."/>
            <person name="Nielsen R."/>
            <person name="Noor M.A."/>
            <person name="O'Grady P."/>
            <person name="Pachter L."/>
            <person name="Papaceit M."/>
            <person name="Parisi M.J."/>
            <person name="Parisi M."/>
            <person name="Parts L."/>
            <person name="Pedersen J.S."/>
            <person name="Pesole G."/>
            <person name="Phillippy A.M."/>
            <person name="Ponting C.P."/>
            <person name="Pop M."/>
            <person name="Porcelli D."/>
            <person name="Powell J.R."/>
            <person name="Prohaska S."/>
            <person name="Pruitt K."/>
            <person name="Puig M."/>
            <person name="Quesneville H."/>
            <person name="Ram K.R."/>
            <person name="Rand D."/>
            <person name="Rasmussen M.D."/>
            <person name="Reed L.K."/>
            <person name="Reenan R."/>
            <person name="Reily A."/>
            <person name="Remington K.A."/>
            <person name="Rieger T.T."/>
            <person name="Ritchie M.G."/>
            <person name="Robin C."/>
            <person name="Rogers Y.H."/>
            <person name="Rohde C."/>
            <person name="Rozas J."/>
            <person name="Rubenfield M.J."/>
            <person name="Ruiz A."/>
            <person name="Russo S."/>
            <person name="Salzberg S.L."/>
            <person name="Sanchez-Gracia A."/>
            <person name="Saranga D.J."/>
            <person name="Sato H."/>
            <person name="Schaeffer S.W."/>
            <person name="Schatz M.C."/>
            <person name="Schlenke T."/>
            <person name="Schwartz R."/>
            <person name="Segarra C."/>
            <person name="Singh R.S."/>
            <person name="Sirot L."/>
            <person name="Sirota M."/>
            <person name="Sisneros N.B."/>
            <person name="Smith C.D."/>
            <person name="Smith T.F."/>
            <person name="Spieth J."/>
            <person name="Stage D.E."/>
            <person name="Stark A."/>
            <person name="Stephan W."/>
            <person name="Strausberg R.L."/>
            <person name="Strempel S."/>
            <person name="Sturgill D."/>
            <person name="Sutton G."/>
            <person name="Sutton G.G."/>
            <person name="Tao W."/>
            <person name="Teichmann S."/>
            <person name="Tobari Y.N."/>
            <person name="Tomimura Y."/>
            <person name="Tsolas J.M."/>
            <person name="Valente V.L."/>
            <person name="Venter E."/>
            <person name="Venter J.C."/>
            <person name="Vicario S."/>
            <person name="Vieira F.G."/>
            <person name="Vilella A.J."/>
            <person name="Villasante A."/>
            <person name="Walenz B."/>
            <person name="Wang J."/>
            <person name="Wasserman M."/>
            <person name="Watts T."/>
            <person name="Wilson D."/>
            <person name="Wilson R.K."/>
            <person name="Wing R.A."/>
            <person name="Wolfner M.F."/>
            <person name="Wong A."/>
            <person name="Wong G.K."/>
            <person name="Wu C.I."/>
            <person name="Wu G."/>
            <person name="Yamamoto D."/>
            <person name="Yang H.P."/>
            <person name="Yang S.P."/>
            <person name="Yorke J.A."/>
            <person name="Yoshida K."/>
            <person name="Zdobnov E."/>
            <person name="Zhang P."/>
            <person name="Zhang Y."/>
            <person name="Zimin A.V."/>
            <person name="Baldwin J."/>
            <person name="Abdouelleil A."/>
            <person name="Abdulkadir J."/>
            <person name="Abebe A."/>
            <person name="Abera B."/>
            <person name="Abreu J."/>
            <person name="Acer S.C."/>
            <person name="Aftuck L."/>
            <person name="Alexander A."/>
            <person name="An P."/>
            <person name="Anderson E."/>
            <person name="Anderson S."/>
            <person name="Arachi H."/>
            <person name="Azer M."/>
            <person name="Bachantsang P."/>
            <person name="Barry A."/>
            <person name="Bayul T."/>
            <person name="Berlin A."/>
            <person name="Bessette D."/>
            <person name="Bloom T."/>
            <person name="Blye J."/>
            <person name="Boguslavskiy L."/>
            <person name="Bonnet C."/>
            <person name="Boukhgalter B."/>
            <person name="Bourzgui I."/>
            <person name="Brown A."/>
            <person name="Cahill P."/>
            <person name="Channer S."/>
            <person name="Cheshatsang Y."/>
            <person name="Chuda L."/>
            <person name="Citroen M."/>
            <person name="Collymore A."/>
            <person name="Cooke P."/>
            <person name="Costello M."/>
            <person name="D'Aco K."/>
            <person name="Daza R."/>
            <person name="De Haan G."/>
            <person name="DeGray S."/>
            <person name="DeMaso C."/>
            <person name="Dhargay N."/>
            <person name="Dooley K."/>
            <person name="Dooley E."/>
            <person name="Doricent M."/>
            <person name="Dorje P."/>
            <person name="Dorjee K."/>
            <person name="Dupes A."/>
            <person name="Elong R."/>
            <person name="Falk J."/>
            <person name="Farina A."/>
            <person name="Faro S."/>
            <person name="Ferguson D."/>
            <person name="Fisher S."/>
            <person name="Foley C.D."/>
            <person name="Franke A."/>
            <person name="Friedrich D."/>
            <person name="Gadbois L."/>
            <person name="Gearin G."/>
            <person name="Gearin C.R."/>
            <person name="Giannoukos G."/>
            <person name="Goode T."/>
            <person name="Graham J."/>
            <person name="Grandbois E."/>
            <person name="Grewal S."/>
            <person name="Gyaltsen K."/>
            <person name="Hafez N."/>
            <person name="Hagos B."/>
            <person name="Hall J."/>
            <person name="Henson C."/>
            <person name="Hollinger A."/>
            <person name="Honan T."/>
            <person name="Huard M.D."/>
            <person name="Hughes L."/>
            <person name="Hurhula B."/>
            <person name="Husby M.E."/>
            <person name="Kamat A."/>
            <person name="Kanga B."/>
            <person name="Kashin S."/>
            <person name="Khazanovich D."/>
            <person name="Kisner P."/>
            <person name="Lance K."/>
            <person name="Lara M."/>
            <person name="Lee W."/>
            <person name="Lennon N."/>
            <person name="Letendre F."/>
            <person name="LeVine R."/>
            <person name="Lipovsky A."/>
            <person name="Liu X."/>
            <person name="Liu J."/>
            <person name="Liu S."/>
            <person name="Lokyitsang T."/>
            <person name="Lokyitsang Y."/>
            <person name="Lubonja R."/>
            <person name="Lui A."/>
            <person name="MacDonald P."/>
            <person name="Magnisalis V."/>
            <person name="Maru K."/>
            <person name="Matthews C."/>
            <person name="McCusker W."/>
            <person name="McDonough S."/>
            <person name="Mehta T."/>
            <person name="Meldrim J."/>
            <person name="Meneus L."/>
            <person name="Mihai O."/>
            <person name="Mihalev A."/>
            <person name="Mihova T."/>
            <person name="Mittelman R."/>
            <person name="Mlenga V."/>
            <person name="Montmayeur A."/>
            <person name="Mulrain L."/>
            <person name="Navidi A."/>
            <person name="Naylor J."/>
            <person name="Negash T."/>
            <person name="Nguyen T."/>
            <person name="Nguyen N."/>
            <person name="Nicol R."/>
            <person name="Norbu C."/>
            <person name="Norbu N."/>
            <person name="Novod N."/>
            <person name="O'Neill B."/>
            <person name="Osman S."/>
            <person name="Markiewicz E."/>
            <person name="Oyono O.L."/>
            <person name="Patti C."/>
            <person name="Phunkhang P."/>
            <person name="Pierre F."/>
            <person name="Priest M."/>
            <person name="Raghuraman S."/>
            <person name="Rege F."/>
            <person name="Reyes R."/>
            <person name="Rise C."/>
            <person name="Rogov P."/>
            <person name="Ross K."/>
            <person name="Ryan E."/>
            <person name="Settipalli S."/>
            <person name="Shea T."/>
            <person name="Sherpa N."/>
            <person name="Shi L."/>
            <person name="Shih D."/>
            <person name="Sparrow T."/>
            <person name="Spaulding J."/>
            <person name="Stalker J."/>
            <person name="Stange-Thomann N."/>
            <person name="Stavropoulos S."/>
            <person name="Stone C."/>
            <person name="Strader C."/>
            <person name="Tesfaye S."/>
            <person name="Thomson T."/>
            <person name="Thoulutsang Y."/>
            <person name="Thoulutsang D."/>
            <person name="Topham K."/>
            <person name="Topping I."/>
            <person name="Tsamla T."/>
            <person name="Vassiliev H."/>
            <person name="Vo A."/>
            <person name="Wangchuk T."/>
            <person name="Wangdi T."/>
            <person name="Weiand M."/>
            <person name="Wilkinson J."/>
            <person name="Wilson A."/>
            <person name="Yadav S."/>
            <person name="Young G."/>
            <person name="Yu Q."/>
            <person name="Zembek L."/>
            <person name="Zhong D."/>
            <person name="Zimmer A."/>
            <person name="Zwirko Z."/>
            <person name="Jaffe D.B."/>
            <person name="Alvarez P."/>
            <person name="Brockman W."/>
            <person name="Butler J."/>
            <person name="Chin C."/>
            <person name="Gnerre S."/>
            <person name="Grabherr M."/>
            <person name="Kleber M."/>
            <person name="Mauceli E."/>
            <person name="MacCallum I."/>
        </authorList>
    </citation>
    <scope>NUCLEOTIDE SEQUENCE [LARGE SCALE GENOMIC DNA]</scope>
    <source>
        <strain evidence="4">Tucson 15287-2541.00</strain>
    </source>
</reference>
<evidence type="ECO:0000256" key="1">
    <source>
        <dbReference type="SAM" id="Coils"/>
    </source>
</evidence>
<accession>B4JGX7</accession>
<feature type="compositionally biased region" description="Basic residues" evidence="2">
    <location>
        <begin position="556"/>
        <end position="566"/>
    </location>
</feature>
<dbReference type="STRING" id="7222.B4JGX7"/>
<feature type="region of interest" description="Disordered" evidence="2">
    <location>
        <begin position="285"/>
        <end position="333"/>
    </location>
</feature>
<dbReference type="PANTHER" id="PTHR12484">
    <property type="entry name" value="B-LYMPHOCYTE ANTIGEN-RELATED"/>
    <property type="match status" value="1"/>
</dbReference>
<dbReference type="HOGENOM" id="CLU_011589_2_0_1"/>
<feature type="compositionally biased region" description="Basic residues" evidence="2">
    <location>
        <begin position="618"/>
        <end position="646"/>
    </location>
</feature>
<dbReference type="InParanoid" id="B4JGX7"/>
<feature type="region of interest" description="Disordered" evidence="2">
    <location>
        <begin position="544"/>
        <end position="740"/>
    </location>
</feature>
<feature type="coiled-coil region" evidence="1">
    <location>
        <begin position="740"/>
        <end position="767"/>
    </location>
</feature>
<feature type="compositionally biased region" description="Basic residues" evidence="2">
    <location>
        <begin position="712"/>
        <end position="728"/>
    </location>
</feature>
<feature type="region of interest" description="Disordered" evidence="2">
    <location>
        <begin position="773"/>
        <end position="833"/>
    </location>
</feature>